<proteinExistence type="predicted"/>
<feature type="compositionally biased region" description="Polar residues" evidence="1">
    <location>
        <begin position="1"/>
        <end position="10"/>
    </location>
</feature>
<dbReference type="EMBL" id="PYGC01000019">
    <property type="protein sequence ID" value="PSK80251.1"/>
    <property type="molecule type" value="Genomic_DNA"/>
</dbReference>
<comment type="caution">
    <text evidence="2">The sequence shown here is derived from an EMBL/GenBank/DDBJ whole genome shotgun (WGS) entry which is preliminary data.</text>
</comment>
<sequence length="30" mass="3498">MATFTHNPLQYYNPYGVSASQKKIPNDHFK</sequence>
<feature type="non-terminal residue" evidence="2">
    <location>
        <position position="30"/>
    </location>
</feature>
<protein>
    <submittedName>
        <fullName evidence="2">Uncharacterized protein</fullName>
    </submittedName>
</protein>
<feature type="region of interest" description="Disordered" evidence="1">
    <location>
        <begin position="1"/>
        <end position="30"/>
    </location>
</feature>
<evidence type="ECO:0000313" key="3">
    <source>
        <dbReference type="Proteomes" id="UP000240621"/>
    </source>
</evidence>
<name>A0A2P8C5L2_9BACT</name>
<dbReference type="Proteomes" id="UP000240621">
    <property type="component" value="Unassembled WGS sequence"/>
</dbReference>
<gene>
    <name evidence="2" type="ORF">CLV93_1191</name>
</gene>
<accession>A0A2P8C5L2</accession>
<dbReference type="AlphaFoldDB" id="A0A2P8C5L2"/>
<evidence type="ECO:0000313" key="2">
    <source>
        <dbReference type="EMBL" id="PSK80251.1"/>
    </source>
</evidence>
<organism evidence="2 3">
    <name type="scientific">Prolixibacter denitrificans</name>
    <dbReference type="NCBI Taxonomy" id="1541063"/>
    <lineage>
        <taxon>Bacteria</taxon>
        <taxon>Pseudomonadati</taxon>
        <taxon>Bacteroidota</taxon>
        <taxon>Bacteroidia</taxon>
        <taxon>Marinilabiliales</taxon>
        <taxon>Prolixibacteraceae</taxon>
        <taxon>Prolixibacter</taxon>
    </lineage>
</organism>
<evidence type="ECO:0000256" key="1">
    <source>
        <dbReference type="SAM" id="MobiDB-lite"/>
    </source>
</evidence>
<reference evidence="2 3" key="1">
    <citation type="submission" date="2018-03" db="EMBL/GenBank/DDBJ databases">
        <title>Genomic Encyclopedia of Archaeal and Bacterial Type Strains, Phase II (KMG-II): from individual species to whole genera.</title>
        <authorList>
            <person name="Goeker M."/>
        </authorList>
    </citation>
    <scope>NUCLEOTIDE SEQUENCE [LARGE SCALE GENOMIC DNA]</scope>
    <source>
        <strain evidence="2 3">DSM 27267</strain>
    </source>
</reference>